<protein>
    <submittedName>
        <fullName evidence="2">Uncharacterized protein</fullName>
    </submittedName>
</protein>
<feature type="transmembrane region" description="Helical" evidence="1">
    <location>
        <begin position="58"/>
        <end position="81"/>
    </location>
</feature>
<keyword evidence="1" id="KW-1133">Transmembrane helix</keyword>
<proteinExistence type="predicted"/>
<organism evidence="2 3">
    <name type="scientific">Arthrobacter echini</name>
    <dbReference type="NCBI Taxonomy" id="1529066"/>
    <lineage>
        <taxon>Bacteria</taxon>
        <taxon>Bacillati</taxon>
        <taxon>Actinomycetota</taxon>
        <taxon>Actinomycetes</taxon>
        <taxon>Micrococcales</taxon>
        <taxon>Micrococcaceae</taxon>
        <taxon>Arthrobacter</taxon>
    </lineage>
</organism>
<sequence>MALMGISSTRPTQWLKDNWRALPSVGALLGVSIFWIVGAVGGIDFLRDASSAMVMLTGLYMMLVAVAASIIIAVLALTDLIQRYGSRTRP</sequence>
<evidence type="ECO:0000313" key="2">
    <source>
        <dbReference type="EMBL" id="TYC98619.1"/>
    </source>
</evidence>
<keyword evidence="1" id="KW-0812">Transmembrane</keyword>
<comment type="caution">
    <text evidence="2">The sequence shown here is derived from an EMBL/GenBank/DDBJ whole genome shotgun (WGS) entry which is preliminary data.</text>
</comment>
<dbReference type="OrthoDB" id="4950433at2"/>
<feature type="transmembrane region" description="Helical" evidence="1">
    <location>
        <begin position="21"/>
        <end position="46"/>
    </location>
</feature>
<evidence type="ECO:0000313" key="3">
    <source>
        <dbReference type="Proteomes" id="UP000323410"/>
    </source>
</evidence>
<dbReference type="RefSeq" id="WP_148601095.1">
    <property type="nucleotide sequence ID" value="NZ_VSLD01000004.1"/>
</dbReference>
<dbReference type="EMBL" id="VSLD01000004">
    <property type="protein sequence ID" value="TYC98619.1"/>
    <property type="molecule type" value="Genomic_DNA"/>
</dbReference>
<keyword evidence="3" id="KW-1185">Reference proteome</keyword>
<dbReference type="AlphaFoldDB" id="A0A5D0XQT3"/>
<dbReference type="Proteomes" id="UP000323410">
    <property type="component" value="Unassembled WGS sequence"/>
</dbReference>
<reference evidence="2 3" key="1">
    <citation type="submission" date="2019-08" db="EMBL/GenBank/DDBJ databases">
        <title>Genone of Arthrobacter echini P9.</title>
        <authorList>
            <person name="Bowman J.P."/>
        </authorList>
    </citation>
    <scope>NUCLEOTIDE SEQUENCE [LARGE SCALE GENOMIC DNA]</scope>
    <source>
        <strain evidence="2 3">P9</strain>
    </source>
</reference>
<accession>A0A5D0XQT3</accession>
<evidence type="ECO:0000256" key="1">
    <source>
        <dbReference type="SAM" id="Phobius"/>
    </source>
</evidence>
<keyword evidence="1" id="KW-0472">Membrane</keyword>
<gene>
    <name evidence="2" type="ORF">FQ377_09900</name>
</gene>
<name>A0A5D0XQT3_9MICC</name>